<dbReference type="KEGG" id="sxi:SXIM_44810"/>
<dbReference type="STRING" id="408015.SXIM_44810"/>
<keyword evidence="4" id="KW-1185">Reference proteome</keyword>
<dbReference type="RefSeq" id="WP_046724962.1">
    <property type="nucleotide sequence ID" value="NZ_CP009922.3"/>
</dbReference>
<proteinExistence type="predicted"/>
<reference evidence="3" key="1">
    <citation type="submission" date="2019-08" db="EMBL/GenBank/DDBJ databases">
        <title>Complete genome sequence of a mangrove-derived Streptomyces xiamenensis.</title>
        <authorList>
            <person name="Xu J."/>
        </authorList>
    </citation>
    <scope>NUCLEOTIDE SEQUENCE</scope>
    <source>
        <strain evidence="3">318</strain>
    </source>
</reference>
<dbReference type="AlphaFoldDB" id="A0A0F7FZZ5"/>
<organism evidence="3 4">
    <name type="scientific">Streptomyces xiamenensis</name>
    <dbReference type="NCBI Taxonomy" id="408015"/>
    <lineage>
        <taxon>Bacteria</taxon>
        <taxon>Bacillati</taxon>
        <taxon>Actinomycetota</taxon>
        <taxon>Actinomycetes</taxon>
        <taxon>Kitasatosporales</taxon>
        <taxon>Streptomycetaceae</taxon>
        <taxon>Streptomyces</taxon>
    </lineage>
</organism>
<evidence type="ECO:0000313" key="4">
    <source>
        <dbReference type="Proteomes" id="UP000034034"/>
    </source>
</evidence>
<feature type="region of interest" description="Disordered" evidence="1">
    <location>
        <begin position="1"/>
        <end position="21"/>
    </location>
</feature>
<gene>
    <name evidence="3" type="ORF">SXIM_44810</name>
</gene>
<keyword evidence="2" id="KW-1133">Transmembrane helix</keyword>
<keyword evidence="2" id="KW-0812">Transmembrane</keyword>
<feature type="compositionally biased region" description="Pro residues" evidence="1">
    <location>
        <begin position="10"/>
        <end position="19"/>
    </location>
</feature>
<dbReference type="PATRIC" id="fig|408015.6.peg.4536"/>
<evidence type="ECO:0000256" key="2">
    <source>
        <dbReference type="SAM" id="Phobius"/>
    </source>
</evidence>
<dbReference type="Proteomes" id="UP000034034">
    <property type="component" value="Chromosome"/>
</dbReference>
<sequence length="72" mass="7622">MSHLQGGFGPPAPPAPAPDIPELELGESYAARAERLGTYVLLTGTVVTASVAGTALILRDRRRRRTVNPAKL</sequence>
<name>A0A0F7FZZ5_9ACTN</name>
<feature type="transmembrane region" description="Helical" evidence="2">
    <location>
        <begin position="36"/>
        <end position="58"/>
    </location>
</feature>
<protein>
    <submittedName>
        <fullName evidence="3">Uncharacterized protein</fullName>
    </submittedName>
</protein>
<dbReference type="EMBL" id="CP009922">
    <property type="protein sequence ID" value="AKG45865.1"/>
    <property type="molecule type" value="Genomic_DNA"/>
</dbReference>
<evidence type="ECO:0000256" key="1">
    <source>
        <dbReference type="SAM" id="MobiDB-lite"/>
    </source>
</evidence>
<keyword evidence="2" id="KW-0472">Membrane</keyword>
<evidence type="ECO:0000313" key="3">
    <source>
        <dbReference type="EMBL" id="AKG45865.1"/>
    </source>
</evidence>
<accession>A0A0F7FZZ5</accession>
<dbReference type="HOGENOM" id="CLU_2720782_0_0_11"/>